<keyword evidence="1" id="KW-1133">Transmembrane helix</keyword>
<reference evidence="2 3" key="1">
    <citation type="submission" date="2024-03" db="EMBL/GenBank/DDBJ databases">
        <title>Human intestinal bacterial collection.</title>
        <authorList>
            <person name="Pauvert C."/>
            <person name="Hitch T.C.A."/>
            <person name="Clavel T."/>
        </authorList>
    </citation>
    <scope>NUCLEOTIDE SEQUENCE [LARGE SCALE GENOMIC DNA]</scope>
    <source>
        <strain evidence="2 3">CLA-AP-H27</strain>
    </source>
</reference>
<feature type="transmembrane region" description="Helical" evidence="1">
    <location>
        <begin position="33"/>
        <end position="60"/>
    </location>
</feature>
<keyword evidence="1" id="KW-0812">Transmembrane</keyword>
<name>A0ABV1HHJ9_9FIRM</name>
<keyword evidence="1" id="KW-0472">Membrane</keyword>
<gene>
    <name evidence="2" type="ORF">WMO41_01065</name>
</gene>
<evidence type="ECO:0000313" key="3">
    <source>
        <dbReference type="Proteomes" id="UP001437460"/>
    </source>
</evidence>
<accession>A0ABV1HHJ9</accession>
<sequence>MQNKQKSSGLLWANLKRKKDQLKQQLKENQDGYLTIEITIIFTSLFFSLLLMLFMGMILYQEVNVQSLAIRTSERGSVIYSSRVSDMTTGEKTLADFKIRDPYRNVPFMDNGNKKEYKTLLNTYVDKNLGRYSILNGVINNQNDYVTIKDNLLSKKIIVSIKAGYTMPVDSIPKMFGQSGLFDVNTTAISAAVDAPDFVRNVDIATDVFKQTKLFGTVDNGYGKIKAAIEKIRELLK</sequence>
<keyword evidence="3" id="KW-1185">Reference proteome</keyword>
<comment type="caution">
    <text evidence="2">The sequence shown here is derived from an EMBL/GenBank/DDBJ whole genome shotgun (WGS) entry which is preliminary data.</text>
</comment>
<evidence type="ECO:0000313" key="2">
    <source>
        <dbReference type="EMBL" id="MEQ2561780.1"/>
    </source>
</evidence>
<dbReference type="Proteomes" id="UP001437460">
    <property type="component" value="Unassembled WGS sequence"/>
</dbReference>
<dbReference type="RefSeq" id="WP_349228220.1">
    <property type="nucleotide sequence ID" value="NZ_JBBMFJ010000001.1"/>
</dbReference>
<proteinExistence type="predicted"/>
<evidence type="ECO:0000256" key="1">
    <source>
        <dbReference type="SAM" id="Phobius"/>
    </source>
</evidence>
<dbReference type="EMBL" id="JBBMFJ010000001">
    <property type="protein sequence ID" value="MEQ2561780.1"/>
    <property type="molecule type" value="Genomic_DNA"/>
</dbReference>
<evidence type="ECO:0008006" key="4">
    <source>
        <dbReference type="Google" id="ProtNLM"/>
    </source>
</evidence>
<organism evidence="2 3">
    <name type="scientific">Ventrimonas faecis</name>
    <dbReference type="NCBI Taxonomy" id="3133170"/>
    <lineage>
        <taxon>Bacteria</taxon>
        <taxon>Bacillati</taxon>
        <taxon>Bacillota</taxon>
        <taxon>Clostridia</taxon>
        <taxon>Lachnospirales</taxon>
        <taxon>Lachnospiraceae</taxon>
        <taxon>Ventrimonas</taxon>
    </lineage>
</organism>
<protein>
    <recommendedName>
        <fullName evidence="4">Pilus assembly protein</fullName>
    </recommendedName>
</protein>